<name>A0A370GXM5_9BACI</name>
<dbReference type="GO" id="GO:0003700">
    <property type="term" value="F:DNA-binding transcription factor activity"/>
    <property type="evidence" value="ECO:0007669"/>
    <property type="project" value="InterPro"/>
</dbReference>
<keyword evidence="2" id="KW-0805">Transcription regulation</keyword>
<dbReference type="InterPro" id="IPR009061">
    <property type="entry name" value="DNA-bd_dom_put_sf"/>
</dbReference>
<evidence type="ECO:0000256" key="4">
    <source>
        <dbReference type="ARBA" id="ARBA00023163"/>
    </source>
</evidence>
<evidence type="ECO:0000256" key="2">
    <source>
        <dbReference type="ARBA" id="ARBA00023015"/>
    </source>
</evidence>
<dbReference type="PROSITE" id="PS50937">
    <property type="entry name" value="HTH_MERR_2"/>
    <property type="match status" value="1"/>
</dbReference>
<keyword evidence="4" id="KW-0804">Transcription</keyword>
<keyword evidence="3" id="KW-0238">DNA-binding</keyword>
<evidence type="ECO:0000256" key="3">
    <source>
        <dbReference type="ARBA" id="ARBA00023125"/>
    </source>
</evidence>
<reference evidence="6 7" key="1">
    <citation type="submission" date="2018-07" db="EMBL/GenBank/DDBJ databases">
        <title>Genomic Encyclopedia of Type Strains, Phase IV (KMG-IV): sequencing the most valuable type-strain genomes for metagenomic binning, comparative biology and taxonomic classification.</title>
        <authorList>
            <person name="Goeker M."/>
        </authorList>
    </citation>
    <scope>NUCLEOTIDE SEQUENCE [LARGE SCALE GENOMIC DNA]</scope>
    <source>
        <strain evidence="6 7">DSM 25281</strain>
    </source>
</reference>
<feature type="domain" description="HTH merR-type" evidence="5">
    <location>
        <begin position="12"/>
        <end position="80"/>
    </location>
</feature>
<gene>
    <name evidence="6" type="ORF">DFR59_1018</name>
</gene>
<dbReference type="Gene3D" id="1.10.1660.10">
    <property type="match status" value="1"/>
</dbReference>
<evidence type="ECO:0000313" key="7">
    <source>
        <dbReference type="Proteomes" id="UP000255326"/>
    </source>
</evidence>
<organism evidence="6 7">
    <name type="scientific">Falsibacillus pallidus</name>
    <dbReference type="NCBI Taxonomy" id="493781"/>
    <lineage>
        <taxon>Bacteria</taxon>
        <taxon>Bacillati</taxon>
        <taxon>Bacillota</taxon>
        <taxon>Bacilli</taxon>
        <taxon>Bacillales</taxon>
        <taxon>Bacillaceae</taxon>
        <taxon>Falsibacillus</taxon>
    </lineage>
</organism>
<dbReference type="OrthoDB" id="9806513at2"/>
<dbReference type="Proteomes" id="UP000255326">
    <property type="component" value="Unassembled WGS sequence"/>
</dbReference>
<dbReference type="CDD" id="cd01105">
    <property type="entry name" value="HTH_GlnR-like"/>
    <property type="match status" value="1"/>
</dbReference>
<dbReference type="GO" id="GO:0003677">
    <property type="term" value="F:DNA binding"/>
    <property type="evidence" value="ECO:0007669"/>
    <property type="project" value="UniProtKB-KW"/>
</dbReference>
<comment type="caution">
    <text evidence="6">The sequence shown here is derived from an EMBL/GenBank/DDBJ whole genome shotgun (WGS) entry which is preliminary data.</text>
</comment>
<dbReference type="EMBL" id="QQAY01000001">
    <property type="protein sequence ID" value="RDI47354.1"/>
    <property type="molecule type" value="Genomic_DNA"/>
</dbReference>
<dbReference type="InterPro" id="IPR000551">
    <property type="entry name" value="MerR-type_HTH_dom"/>
</dbReference>
<evidence type="ECO:0000259" key="5">
    <source>
        <dbReference type="PROSITE" id="PS50937"/>
    </source>
</evidence>
<proteinExistence type="predicted"/>
<sequence length="135" mass="15793">MNNSNIRRTMPLFPIGIVMQLTDLTARQIRYYEEHELIFPARTEGNRRLFSLNDIDKLLEIKDFLDNGINMAGIKKIFEVKSAADSAIHTKKDAEKARRDLSDEELRKLLRSELQHAGRFNRSSLRQGDMSRFFH</sequence>
<accession>A0A370GXM5</accession>
<dbReference type="PANTHER" id="PTHR30204">
    <property type="entry name" value="REDOX-CYCLING DRUG-SENSING TRANSCRIPTIONAL ACTIVATOR SOXR"/>
    <property type="match status" value="1"/>
</dbReference>
<dbReference type="InterPro" id="IPR047057">
    <property type="entry name" value="MerR_fam"/>
</dbReference>
<evidence type="ECO:0000256" key="1">
    <source>
        <dbReference type="ARBA" id="ARBA00022491"/>
    </source>
</evidence>
<dbReference type="SUPFAM" id="SSF46955">
    <property type="entry name" value="Putative DNA-binding domain"/>
    <property type="match status" value="1"/>
</dbReference>
<dbReference type="SMART" id="SM00422">
    <property type="entry name" value="HTH_MERR"/>
    <property type="match status" value="1"/>
</dbReference>
<dbReference type="PANTHER" id="PTHR30204:SF65">
    <property type="entry name" value="HTH-TYPE TRANSCRIPTIONAL REGULATOR TNRA"/>
    <property type="match status" value="1"/>
</dbReference>
<dbReference type="Pfam" id="PF13411">
    <property type="entry name" value="MerR_1"/>
    <property type="match status" value="1"/>
</dbReference>
<keyword evidence="7" id="KW-1185">Reference proteome</keyword>
<protein>
    <submittedName>
        <fullName evidence="6">MerR family glutamine synthetase transcriptional repressor</fullName>
    </submittedName>
</protein>
<evidence type="ECO:0000313" key="6">
    <source>
        <dbReference type="EMBL" id="RDI47354.1"/>
    </source>
</evidence>
<keyword evidence="1" id="KW-0678">Repressor</keyword>
<dbReference type="RefSeq" id="WP_114743581.1">
    <property type="nucleotide sequence ID" value="NZ_QQAY01000001.1"/>
</dbReference>
<dbReference type="AlphaFoldDB" id="A0A370GXM5"/>